<reference evidence="1 2" key="2">
    <citation type="submission" date="2009-02" db="EMBL/GenBank/DDBJ databases">
        <title>Draft genome sequence of Eubacterium hallii (DSM 3353).</title>
        <authorList>
            <person name="Sudarsanam P."/>
            <person name="Ley R."/>
            <person name="Guruge J."/>
            <person name="Turnbaugh P.J."/>
            <person name="Mahowald M."/>
            <person name="Liep D."/>
            <person name="Gordon J."/>
        </authorList>
    </citation>
    <scope>NUCLEOTIDE SEQUENCE [LARGE SCALE GENOMIC DNA]</scope>
    <source>
        <strain evidence="1 2">DSM 3353</strain>
    </source>
</reference>
<dbReference type="GeneID" id="75049046"/>
<dbReference type="RefSeq" id="WP_005350850.1">
    <property type="nucleotide sequence ID" value="NZ_ACEP01000143.1"/>
</dbReference>
<name>C0EZS9_9FIRM</name>
<dbReference type="EMBL" id="ACEP01000143">
    <property type="protein sequence ID" value="EEG35180.1"/>
    <property type="molecule type" value="Genomic_DNA"/>
</dbReference>
<sequence length="51" mass="5624">MANGFKIDLRLDSGKEVKYMDSCDSAGRSMICGGSKKILTWLNVDFIFSCA</sequence>
<accession>C0EZS9</accession>
<comment type="caution">
    <text evidence="1">The sequence shown here is derived from an EMBL/GenBank/DDBJ whole genome shotgun (WGS) entry which is preliminary data.</text>
</comment>
<evidence type="ECO:0000313" key="2">
    <source>
        <dbReference type="Proteomes" id="UP000003174"/>
    </source>
</evidence>
<protein>
    <submittedName>
        <fullName evidence="1">Uncharacterized protein</fullName>
    </submittedName>
</protein>
<dbReference type="Proteomes" id="UP000003174">
    <property type="component" value="Unassembled WGS sequence"/>
</dbReference>
<reference evidence="1 2" key="1">
    <citation type="submission" date="2009-01" db="EMBL/GenBank/DDBJ databases">
        <authorList>
            <person name="Fulton L."/>
            <person name="Clifton S."/>
            <person name="Fulton B."/>
            <person name="Xu J."/>
            <person name="Minx P."/>
            <person name="Pepin K.H."/>
            <person name="Johnson M."/>
            <person name="Bhonagiri V."/>
            <person name="Nash W.E."/>
            <person name="Mardis E.R."/>
            <person name="Wilson R.K."/>
        </authorList>
    </citation>
    <scope>NUCLEOTIDE SEQUENCE [LARGE SCALE GENOMIC DNA]</scope>
    <source>
        <strain evidence="1 2">DSM 3353</strain>
    </source>
</reference>
<gene>
    <name evidence="1" type="ORF">EUBHAL_02940</name>
</gene>
<proteinExistence type="predicted"/>
<evidence type="ECO:0000313" key="1">
    <source>
        <dbReference type="EMBL" id="EEG35180.1"/>
    </source>
</evidence>
<organism evidence="1 2">
    <name type="scientific">Anaerobutyricum hallii DSM 3353</name>
    <dbReference type="NCBI Taxonomy" id="411469"/>
    <lineage>
        <taxon>Bacteria</taxon>
        <taxon>Bacillati</taxon>
        <taxon>Bacillota</taxon>
        <taxon>Clostridia</taxon>
        <taxon>Lachnospirales</taxon>
        <taxon>Lachnospiraceae</taxon>
        <taxon>Anaerobutyricum</taxon>
    </lineage>
</organism>
<dbReference type="AlphaFoldDB" id="C0EZS9"/>